<dbReference type="SUPFAM" id="SSF51569">
    <property type="entry name" value="Aldolase"/>
    <property type="match status" value="1"/>
</dbReference>
<keyword evidence="5 9" id="KW-0627">Porphyrin biosynthesis</keyword>
<accession>A0A183TCD7</accession>
<dbReference type="PANTHER" id="PTHR11458:SF0">
    <property type="entry name" value="DELTA-AMINOLEVULINIC ACID DEHYDRATASE"/>
    <property type="match status" value="1"/>
</dbReference>
<dbReference type="GO" id="GO:0006782">
    <property type="term" value="P:protoporphyrinogen IX biosynthetic process"/>
    <property type="evidence" value="ECO:0007669"/>
    <property type="project" value="UniProtKB-UniPathway"/>
</dbReference>
<evidence type="ECO:0000256" key="5">
    <source>
        <dbReference type="ARBA" id="ARBA00023244"/>
    </source>
</evidence>
<name>A0A183TCD7_SCHSO</name>
<comment type="catalytic activity">
    <reaction evidence="8 9">
        <text>2 5-aminolevulinate = porphobilinogen + 2 H2O + H(+)</text>
        <dbReference type="Rhea" id="RHEA:24064"/>
        <dbReference type="ChEBI" id="CHEBI:15377"/>
        <dbReference type="ChEBI" id="CHEBI:15378"/>
        <dbReference type="ChEBI" id="CHEBI:58126"/>
        <dbReference type="ChEBI" id="CHEBI:356416"/>
        <dbReference type="EC" id="4.2.1.24"/>
    </reaction>
</comment>
<evidence type="ECO:0000256" key="9">
    <source>
        <dbReference type="RuleBase" id="RU000515"/>
    </source>
</evidence>
<dbReference type="InterPro" id="IPR013785">
    <property type="entry name" value="Aldolase_TIM"/>
</dbReference>
<comment type="function">
    <text evidence="6">Catalyzes an early step in the biosynthesis of tetrapyrroles. Binds two molecules of 5-aminolevulinate per subunit, each at a distinct site, and catalyzes their condensation to form porphobilinogen.</text>
</comment>
<dbReference type="EMBL" id="UYSU01038682">
    <property type="protein sequence ID" value="VDM00521.1"/>
    <property type="molecule type" value="Genomic_DNA"/>
</dbReference>
<evidence type="ECO:0000256" key="7">
    <source>
        <dbReference type="ARBA" id="ARBA00025861"/>
    </source>
</evidence>
<gene>
    <name evidence="11" type="ORF">SSLN_LOCUS14135</name>
</gene>
<dbReference type="InterPro" id="IPR030656">
    <property type="entry name" value="ALAD_AS"/>
</dbReference>
<dbReference type="GO" id="GO:0008270">
    <property type="term" value="F:zinc ion binding"/>
    <property type="evidence" value="ECO:0007669"/>
    <property type="project" value="TreeGrafter"/>
</dbReference>
<dbReference type="OrthoDB" id="1530at2759"/>
<evidence type="ECO:0000256" key="6">
    <source>
        <dbReference type="ARBA" id="ARBA00025628"/>
    </source>
</evidence>
<evidence type="ECO:0000313" key="13">
    <source>
        <dbReference type="WBParaSite" id="SSLN_0001467301-mRNA-1"/>
    </source>
</evidence>
<dbReference type="Proteomes" id="UP000275846">
    <property type="component" value="Unassembled WGS sequence"/>
</dbReference>
<dbReference type="STRING" id="70667.A0A183TCD7"/>
<dbReference type="EC" id="4.2.1.24" evidence="9"/>
<keyword evidence="4 9" id="KW-0456">Lyase</keyword>
<dbReference type="AlphaFoldDB" id="A0A183TCD7"/>
<keyword evidence="12" id="KW-1185">Reference proteome</keyword>
<dbReference type="Gene3D" id="3.20.20.70">
    <property type="entry name" value="Aldolase class I"/>
    <property type="match status" value="1"/>
</dbReference>
<dbReference type="Pfam" id="PF00490">
    <property type="entry name" value="ALAD"/>
    <property type="match status" value="1"/>
</dbReference>
<sequence length="339" mass="36912">AGTPILFIPVTVAHCCVYGNHPPAYFLKTHSSTLSLSGKRTNALHPSPSCHEDVEENIPSLPGQKRLGVRRLVSYLEPLVEKGLRCVLLFGVVDANLKDENGSAADGERSPVCAAVRELRARLPSLIVACDVCLCAYTTAHHCYLSKDDGEMNVEGTVRRLAEIALSYARAGAQIIAPSDMSEGRVRAIKEELSRSGFSRTVSVMSYAAKFASCFYGPFRSAAGSGDGEIDRQTYQLPPGAAGLAIRTAIRDANEGADIIMVKPGLIYLDILACIRRELPYHPLAVFHVSGEYAMLMTAAKEGYINLKRAALEVMLSFRRAGEFHHFIHSHIIFPLTLP</sequence>
<evidence type="ECO:0000256" key="10">
    <source>
        <dbReference type="RuleBase" id="RU004161"/>
    </source>
</evidence>
<dbReference type="PROSITE" id="PS00169">
    <property type="entry name" value="D_ALA_DEHYDRATASE"/>
    <property type="match status" value="1"/>
</dbReference>
<dbReference type="GO" id="GO:0005829">
    <property type="term" value="C:cytosol"/>
    <property type="evidence" value="ECO:0007669"/>
    <property type="project" value="TreeGrafter"/>
</dbReference>
<proteinExistence type="inferred from homology"/>
<dbReference type="PANTHER" id="PTHR11458">
    <property type="entry name" value="DELTA-AMINOLEVULINIC ACID DEHYDRATASE"/>
    <property type="match status" value="1"/>
</dbReference>
<protein>
    <recommendedName>
        <fullName evidence="9">Delta-aminolevulinic acid dehydratase</fullName>
        <ecNumber evidence="9">4.2.1.24</ecNumber>
    </recommendedName>
</protein>
<organism evidence="13">
    <name type="scientific">Schistocephalus solidus</name>
    <name type="common">Tapeworm</name>
    <dbReference type="NCBI Taxonomy" id="70667"/>
    <lineage>
        <taxon>Eukaryota</taxon>
        <taxon>Metazoa</taxon>
        <taxon>Spiralia</taxon>
        <taxon>Lophotrochozoa</taxon>
        <taxon>Platyhelminthes</taxon>
        <taxon>Cestoda</taxon>
        <taxon>Eucestoda</taxon>
        <taxon>Diphyllobothriidea</taxon>
        <taxon>Diphyllobothriidae</taxon>
        <taxon>Schistocephalus</taxon>
    </lineage>
</organism>
<evidence type="ECO:0000313" key="11">
    <source>
        <dbReference type="EMBL" id="VDM00521.1"/>
    </source>
</evidence>
<comment type="pathway">
    <text evidence="1">Porphyrin-containing compound metabolism; protoporphyrin-IX biosynthesis; coproporphyrinogen-III from 5-aminolevulinate: step 1/4.</text>
</comment>
<dbReference type="GO" id="GO:0004655">
    <property type="term" value="F:porphobilinogen synthase activity"/>
    <property type="evidence" value="ECO:0007669"/>
    <property type="project" value="UniProtKB-EC"/>
</dbReference>
<comment type="subunit">
    <text evidence="7">Homooctamer; active form. Homohexamer; low activity form.</text>
</comment>
<reference evidence="11 12" key="2">
    <citation type="submission" date="2018-11" db="EMBL/GenBank/DDBJ databases">
        <authorList>
            <consortium name="Pathogen Informatics"/>
        </authorList>
    </citation>
    <scope>NUCLEOTIDE SEQUENCE [LARGE SCALE GENOMIC DNA]</scope>
    <source>
        <strain evidence="11 12">NST_G2</strain>
    </source>
</reference>
<evidence type="ECO:0000256" key="1">
    <source>
        <dbReference type="ARBA" id="ARBA00004694"/>
    </source>
</evidence>
<evidence type="ECO:0000256" key="4">
    <source>
        <dbReference type="ARBA" id="ARBA00023239"/>
    </source>
</evidence>
<dbReference type="InterPro" id="IPR001731">
    <property type="entry name" value="ALAD"/>
</dbReference>
<comment type="similarity">
    <text evidence="2 10">Belongs to the ALAD family.</text>
</comment>
<reference evidence="13" key="1">
    <citation type="submission" date="2016-06" db="UniProtKB">
        <authorList>
            <consortium name="WormBaseParasite"/>
        </authorList>
    </citation>
    <scope>IDENTIFICATION</scope>
</reference>
<evidence type="ECO:0000256" key="3">
    <source>
        <dbReference type="ARBA" id="ARBA00023133"/>
    </source>
</evidence>
<dbReference type="PRINTS" id="PR00144">
    <property type="entry name" value="DALDHYDRTASE"/>
</dbReference>
<keyword evidence="3" id="KW-0350">Heme biosynthesis</keyword>
<dbReference type="WBParaSite" id="SSLN_0001467301-mRNA-1">
    <property type="protein sequence ID" value="SSLN_0001467301-mRNA-1"/>
    <property type="gene ID" value="SSLN_0001467301"/>
</dbReference>
<evidence type="ECO:0000313" key="12">
    <source>
        <dbReference type="Proteomes" id="UP000275846"/>
    </source>
</evidence>
<dbReference type="UniPathway" id="UPA00251">
    <property type="reaction ID" value="UER00318"/>
</dbReference>
<evidence type="ECO:0000256" key="8">
    <source>
        <dbReference type="ARBA" id="ARBA00047651"/>
    </source>
</evidence>
<evidence type="ECO:0000256" key="2">
    <source>
        <dbReference type="ARBA" id="ARBA00008055"/>
    </source>
</evidence>
<dbReference type="SMART" id="SM01004">
    <property type="entry name" value="ALAD"/>
    <property type="match status" value="1"/>
</dbReference>